<proteinExistence type="predicted"/>
<sequence>MYSNSSIINNYIQLNKQNLYFCDFINKYEGELAREEFYQISIDYMDQFRGGHHYKLIKPEAENFDFALFDEQHKEISKQIEEKWLNGLDEPIPLYLSLSDMGICFYKVFAFTDEISYLLLQLPTFIRNKGDMKIVYYYLNKLFNCSFECNRANEFIFNPELIELLFGNTKQIYIQESYYYFNKSNAEKLLKFILNHFIFGSLKIIFPTEDDEEYTNIEEYINVLSKILINGDKCKSITLSNQPQYFNFIINVSFDSM</sequence>
<evidence type="ECO:0000313" key="1">
    <source>
        <dbReference type="EMBL" id="CAK5057068.1"/>
    </source>
</evidence>
<dbReference type="EMBL" id="CAVMJV010000016">
    <property type="protein sequence ID" value="CAK5057068.1"/>
    <property type="molecule type" value="Genomic_DNA"/>
</dbReference>
<accession>A0ACB0YPR7</accession>
<keyword evidence="2" id="KW-1185">Reference proteome</keyword>
<name>A0ACB0YPR7_MELEN</name>
<reference evidence="1" key="1">
    <citation type="submission" date="2023-11" db="EMBL/GenBank/DDBJ databases">
        <authorList>
            <person name="Poullet M."/>
        </authorList>
    </citation>
    <scope>NUCLEOTIDE SEQUENCE</scope>
    <source>
        <strain evidence="1">E1834</strain>
    </source>
</reference>
<dbReference type="Proteomes" id="UP001497535">
    <property type="component" value="Unassembled WGS sequence"/>
</dbReference>
<organism evidence="1 2">
    <name type="scientific">Meloidogyne enterolobii</name>
    <name type="common">Root-knot nematode worm</name>
    <name type="synonym">Meloidogyne mayaguensis</name>
    <dbReference type="NCBI Taxonomy" id="390850"/>
    <lineage>
        <taxon>Eukaryota</taxon>
        <taxon>Metazoa</taxon>
        <taxon>Ecdysozoa</taxon>
        <taxon>Nematoda</taxon>
        <taxon>Chromadorea</taxon>
        <taxon>Rhabditida</taxon>
        <taxon>Tylenchina</taxon>
        <taxon>Tylenchomorpha</taxon>
        <taxon>Tylenchoidea</taxon>
        <taxon>Meloidogynidae</taxon>
        <taxon>Meloidogyninae</taxon>
        <taxon>Meloidogyne</taxon>
    </lineage>
</organism>
<gene>
    <name evidence="1" type="ORF">MENTE1834_LOCUS15088</name>
</gene>
<comment type="caution">
    <text evidence="1">The sequence shown here is derived from an EMBL/GenBank/DDBJ whole genome shotgun (WGS) entry which is preliminary data.</text>
</comment>
<protein>
    <submittedName>
        <fullName evidence="1">Uncharacterized protein</fullName>
    </submittedName>
</protein>
<evidence type="ECO:0000313" key="2">
    <source>
        <dbReference type="Proteomes" id="UP001497535"/>
    </source>
</evidence>